<feature type="region of interest" description="Disordered" evidence="1">
    <location>
        <begin position="120"/>
        <end position="141"/>
    </location>
</feature>
<reference evidence="2" key="2">
    <citation type="submission" date="2023-05" db="EMBL/GenBank/DDBJ databases">
        <authorList>
            <consortium name="Lawrence Berkeley National Laboratory"/>
            <person name="Steindorff A."/>
            <person name="Hensen N."/>
            <person name="Bonometti L."/>
            <person name="Westerberg I."/>
            <person name="Brannstrom I.O."/>
            <person name="Guillou S."/>
            <person name="Cros-Aarteil S."/>
            <person name="Calhoun S."/>
            <person name="Haridas S."/>
            <person name="Kuo A."/>
            <person name="Mondo S."/>
            <person name="Pangilinan J."/>
            <person name="Riley R."/>
            <person name="Labutti K."/>
            <person name="Andreopoulos B."/>
            <person name="Lipzen A."/>
            <person name="Chen C."/>
            <person name="Yanf M."/>
            <person name="Daum C."/>
            <person name="Ng V."/>
            <person name="Clum A."/>
            <person name="Ohm R."/>
            <person name="Martin F."/>
            <person name="Silar P."/>
            <person name="Natvig D."/>
            <person name="Lalanne C."/>
            <person name="Gautier V."/>
            <person name="Ament-Velasquez S.L."/>
            <person name="Kruys A."/>
            <person name="Hutchinson M.I."/>
            <person name="Powell A.J."/>
            <person name="Barry K."/>
            <person name="Miller A.N."/>
            <person name="Grigoriev I.V."/>
            <person name="Debuchy R."/>
            <person name="Gladieux P."/>
            <person name="Thoren M.H."/>
            <person name="Johannesson H."/>
        </authorList>
    </citation>
    <scope>NUCLEOTIDE SEQUENCE</scope>
    <source>
        <strain evidence="2">CBS 757.83</strain>
    </source>
</reference>
<comment type="caution">
    <text evidence="2">The sequence shown here is derived from an EMBL/GenBank/DDBJ whole genome shotgun (WGS) entry which is preliminary data.</text>
</comment>
<dbReference type="InterPro" id="IPR038883">
    <property type="entry name" value="AN11006-like"/>
</dbReference>
<protein>
    <submittedName>
        <fullName evidence="2">Uncharacterized protein</fullName>
    </submittedName>
</protein>
<proteinExistence type="predicted"/>
<dbReference type="Proteomes" id="UP001305647">
    <property type="component" value="Unassembled WGS sequence"/>
</dbReference>
<dbReference type="EMBL" id="MU863627">
    <property type="protein sequence ID" value="KAK4104161.1"/>
    <property type="molecule type" value="Genomic_DNA"/>
</dbReference>
<evidence type="ECO:0000256" key="1">
    <source>
        <dbReference type="SAM" id="MobiDB-lite"/>
    </source>
</evidence>
<gene>
    <name evidence="2" type="ORF">N658DRAFT_484189</name>
</gene>
<evidence type="ECO:0000313" key="3">
    <source>
        <dbReference type="Proteomes" id="UP001305647"/>
    </source>
</evidence>
<dbReference type="PANTHER" id="PTHR42085:SF2">
    <property type="entry name" value="F-BOX DOMAIN-CONTAINING PROTEIN"/>
    <property type="match status" value="1"/>
</dbReference>
<keyword evidence="3" id="KW-1185">Reference proteome</keyword>
<dbReference type="AlphaFoldDB" id="A0AAN6QB09"/>
<accession>A0AAN6QB09</accession>
<dbReference type="PANTHER" id="PTHR42085">
    <property type="entry name" value="F-BOX DOMAIN-CONTAINING PROTEIN"/>
    <property type="match status" value="1"/>
</dbReference>
<evidence type="ECO:0000313" key="2">
    <source>
        <dbReference type="EMBL" id="KAK4104161.1"/>
    </source>
</evidence>
<organism evidence="2 3">
    <name type="scientific">Parathielavia hyrcaniae</name>
    <dbReference type="NCBI Taxonomy" id="113614"/>
    <lineage>
        <taxon>Eukaryota</taxon>
        <taxon>Fungi</taxon>
        <taxon>Dikarya</taxon>
        <taxon>Ascomycota</taxon>
        <taxon>Pezizomycotina</taxon>
        <taxon>Sordariomycetes</taxon>
        <taxon>Sordariomycetidae</taxon>
        <taxon>Sordariales</taxon>
        <taxon>Chaetomiaceae</taxon>
        <taxon>Parathielavia</taxon>
    </lineage>
</organism>
<reference evidence="2" key="1">
    <citation type="journal article" date="2023" name="Mol. Phylogenet. Evol.">
        <title>Genome-scale phylogeny and comparative genomics of the fungal order Sordariales.</title>
        <authorList>
            <person name="Hensen N."/>
            <person name="Bonometti L."/>
            <person name="Westerberg I."/>
            <person name="Brannstrom I.O."/>
            <person name="Guillou S."/>
            <person name="Cros-Aarteil S."/>
            <person name="Calhoun S."/>
            <person name="Haridas S."/>
            <person name="Kuo A."/>
            <person name="Mondo S."/>
            <person name="Pangilinan J."/>
            <person name="Riley R."/>
            <person name="LaButti K."/>
            <person name="Andreopoulos B."/>
            <person name="Lipzen A."/>
            <person name="Chen C."/>
            <person name="Yan M."/>
            <person name="Daum C."/>
            <person name="Ng V."/>
            <person name="Clum A."/>
            <person name="Steindorff A."/>
            <person name="Ohm R.A."/>
            <person name="Martin F."/>
            <person name="Silar P."/>
            <person name="Natvig D.O."/>
            <person name="Lalanne C."/>
            <person name="Gautier V."/>
            <person name="Ament-Velasquez S.L."/>
            <person name="Kruys A."/>
            <person name="Hutchinson M.I."/>
            <person name="Powell A.J."/>
            <person name="Barry K."/>
            <person name="Miller A.N."/>
            <person name="Grigoriev I.V."/>
            <person name="Debuchy R."/>
            <person name="Gladieux P."/>
            <person name="Hiltunen Thoren M."/>
            <person name="Johannesson H."/>
        </authorList>
    </citation>
    <scope>NUCLEOTIDE SEQUENCE</scope>
    <source>
        <strain evidence="2">CBS 757.83</strain>
    </source>
</reference>
<name>A0AAN6QB09_9PEZI</name>
<sequence length="228" mass="25691">MSASVYPSPCPGTSFTFLILPLELRLEIYTYLLVLPPPPSPEQQQAIYRCSYPYSPPSSPKEQFKPNKPPLHPEILAVNRQINIEATPLLYSRNTFSAHPTDPTQPPTLYHPSYPSLCRRPIIPSPPNPDDQQNHHRRRHPKQHLIKRWHLCLRLDTPLPTLTLLPNLSSIKTTLAFTLSHADDLTLHLWTATFMGGVGADLLRQLEGVRGVRRVRVTGLVLPGFAGL</sequence>